<dbReference type="EMBL" id="BLLF01000320">
    <property type="protein sequence ID" value="GFH10496.1"/>
    <property type="molecule type" value="Genomic_DNA"/>
</dbReference>
<feature type="non-terminal residue" evidence="2">
    <location>
        <position position="1"/>
    </location>
</feature>
<evidence type="ECO:0000256" key="1">
    <source>
        <dbReference type="SAM" id="MobiDB-lite"/>
    </source>
</evidence>
<keyword evidence="3" id="KW-1185">Reference proteome</keyword>
<name>A0A699YU50_HAELA</name>
<feature type="non-terminal residue" evidence="2">
    <location>
        <position position="254"/>
    </location>
</feature>
<organism evidence="2 3">
    <name type="scientific">Haematococcus lacustris</name>
    <name type="common">Green alga</name>
    <name type="synonym">Haematococcus pluvialis</name>
    <dbReference type="NCBI Taxonomy" id="44745"/>
    <lineage>
        <taxon>Eukaryota</taxon>
        <taxon>Viridiplantae</taxon>
        <taxon>Chlorophyta</taxon>
        <taxon>core chlorophytes</taxon>
        <taxon>Chlorophyceae</taxon>
        <taxon>CS clade</taxon>
        <taxon>Chlamydomonadales</taxon>
        <taxon>Haematococcaceae</taxon>
        <taxon>Haematococcus</taxon>
    </lineage>
</organism>
<protein>
    <submittedName>
        <fullName evidence="2">Uncharacterized protein</fullName>
    </submittedName>
</protein>
<feature type="region of interest" description="Disordered" evidence="1">
    <location>
        <begin position="193"/>
        <end position="213"/>
    </location>
</feature>
<dbReference type="Proteomes" id="UP000485058">
    <property type="component" value="Unassembled WGS sequence"/>
</dbReference>
<evidence type="ECO:0000313" key="2">
    <source>
        <dbReference type="EMBL" id="GFH10496.1"/>
    </source>
</evidence>
<evidence type="ECO:0000313" key="3">
    <source>
        <dbReference type="Proteomes" id="UP000485058"/>
    </source>
</evidence>
<proteinExistence type="predicted"/>
<dbReference type="AlphaFoldDB" id="A0A699YU50"/>
<accession>A0A699YU50</accession>
<reference evidence="2 3" key="1">
    <citation type="submission" date="2020-02" db="EMBL/GenBank/DDBJ databases">
        <title>Draft genome sequence of Haematococcus lacustris strain NIES-144.</title>
        <authorList>
            <person name="Morimoto D."/>
            <person name="Nakagawa S."/>
            <person name="Yoshida T."/>
            <person name="Sawayama S."/>
        </authorList>
    </citation>
    <scope>NUCLEOTIDE SEQUENCE [LARGE SCALE GENOMIC DNA]</scope>
    <source>
        <strain evidence="2 3">NIES-144</strain>
    </source>
</reference>
<sequence>ALLISTWRWSTAASRPLITSVCTSGLALPRVSLRVTGQHGWTQRTQRTWRKAMDSLHDIARSPFLDLASDLADALVYLDAGSAQFVQANLGASFLLGLGAAHLCDLEHASCQDAQLPEMCGVEVQTLVIAVTRLLTDSHPLVLKACLAHAGVTKVLLLSAVSELAHACIPATALGADAYSEYSQMLQQDIMDSREADASMQGKQGKPEEALHPPSVIHTPVEVVVEVKAFPLHICALDAGAFVLPAACAAATQA</sequence>
<gene>
    <name evidence="2" type="ORF">HaLaN_05820</name>
</gene>
<comment type="caution">
    <text evidence="2">The sequence shown here is derived from an EMBL/GenBank/DDBJ whole genome shotgun (WGS) entry which is preliminary data.</text>
</comment>